<feature type="region of interest" description="Disordered" evidence="1">
    <location>
        <begin position="1"/>
        <end position="23"/>
    </location>
</feature>
<sequence>MQFSPKASSVLASSSFPGDDSFSHTRMRITSLLSMHNLFRQDTCLYRVPLLYHPLGLVPLCKHKGDFRPHRHYDSSRHPDRRPNRSEA</sequence>
<accession>R0IVM4</accession>
<reference evidence="2 3" key="2">
    <citation type="journal article" date="2013" name="PLoS Genet.">
        <title>Comparative genome structure, secondary metabolite, and effector coding capacity across Cochliobolus pathogens.</title>
        <authorList>
            <person name="Condon B.J."/>
            <person name="Leng Y."/>
            <person name="Wu D."/>
            <person name="Bushley K.E."/>
            <person name="Ohm R.A."/>
            <person name="Otillar R."/>
            <person name="Martin J."/>
            <person name="Schackwitz W."/>
            <person name="Grimwood J."/>
            <person name="MohdZainudin N."/>
            <person name="Xue C."/>
            <person name="Wang R."/>
            <person name="Manning V.A."/>
            <person name="Dhillon B."/>
            <person name="Tu Z.J."/>
            <person name="Steffenson B.J."/>
            <person name="Salamov A."/>
            <person name="Sun H."/>
            <person name="Lowry S."/>
            <person name="LaButti K."/>
            <person name="Han J."/>
            <person name="Copeland A."/>
            <person name="Lindquist E."/>
            <person name="Barry K."/>
            <person name="Schmutz J."/>
            <person name="Baker S.E."/>
            <person name="Ciuffetti L.M."/>
            <person name="Grigoriev I.V."/>
            <person name="Zhong S."/>
            <person name="Turgeon B.G."/>
        </authorList>
    </citation>
    <scope>NUCLEOTIDE SEQUENCE [LARGE SCALE GENOMIC DNA]</scope>
    <source>
        <strain evidence="3">28A</strain>
    </source>
</reference>
<protein>
    <submittedName>
        <fullName evidence="2">Uncharacterized protein</fullName>
    </submittedName>
</protein>
<reference evidence="2 3" key="1">
    <citation type="journal article" date="2012" name="PLoS Pathog.">
        <title>Diverse lifestyles and strategies of plant pathogenesis encoded in the genomes of eighteen Dothideomycetes fungi.</title>
        <authorList>
            <person name="Ohm R.A."/>
            <person name="Feau N."/>
            <person name="Henrissat B."/>
            <person name="Schoch C.L."/>
            <person name="Horwitz B.A."/>
            <person name="Barry K.W."/>
            <person name="Condon B.J."/>
            <person name="Copeland A.C."/>
            <person name="Dhillon B."/>
            <person name="Glaser F."/>
            <person name="Hesse C.N."/>
            <person name="Kosti I."/>
            <person name="LaButti K."/>
            <person name="Lindquist E.A."/>
            <person name="Lucas S."/>
            <person name="Salamov A.A."/>
            <person name="Bradshaw R.E."/>
            <person name="Ciuffetti L."/>
            <person name="Hamelin R.C."/>
            <person name="Kema G.H.J."/>
            <person name="Lawrence C."/>
            <person name="Scott J.A."/>
            <person name="Spatafora J.W."/>
            <person name="Turgeon B.G."/>
            <person name="de Wit P.J.G.M."/>
            <person name="Zhong S."/>
            <person name="Goodwin S.B."/>
            <person name="Grigoriev I.V."/>
        </authorList>
    </citation>
    <scope>NUCLEOTIDE SEQUENCE [LARGE SCALE GENOMIC DNA]</scope>
    <source>
        <strain evidence="3">28A</strain>
    </source>
</reference>
<gene>
    <name evidence="2" type="ORF">SETTUDRAFT_160021</name>
</gene>
<dbReference type="AlphaFoldDB" id="R0IVM4"/>
<organism evidence="2 3">
    <name type="scientific">Exserohilum turcicum (strain 28A)</name>
    <name type="common">Northern leaf blight fungus</name>
    <name type="synonym">Setosphaeria turcica</name>
    <dbReference type="NCBI Taxonomy" id="671987"/>
    <lineage>
        <taxon>Eukaryota</taxon>
        <taxon>Fungi</taxon>
        <taxon>Dikarya</taxon>
        <taxon>Ascomycota</taxon>
        <taxon>Pezizomycotina</taxon>
        <taxon>Dothideomycetes</taxon>
        <taxon>Pleosporomycetidae</taxon>
        <taxon>Pleosporales</taxon>
        <taxon>Pleosporineae</taxon>
        <taxon>Pleosporaceae</taxon>
        <taxon>Exserohilum</taxon>
    </lineage>
</organism>
<evidence type="ECO:0000313" key="2">
    <source>
        <dbReference type="EMBL" id="EOA88845.1"/>
    </source>
</evidence>
<feature type="compositionally biased region" description="Low complexity" evidence="1">
    <location>
        <begin position="1"/>
        <end position="17"/>
    </location>
</feature>
<dbReference type="EMBL" id="KB908526">
    <property type="protein sequence ID" value="EOA88845.1"/>
    <property type="molecule type" value="Genomic_DNA"/>
</dbReference>
<name>R0IVM4_EXST2</name>
<dbReference type="HOGENOM" id="CLU_2470496_0_0_1"/>
<keyword evidence="3" id="KW-1185">Reference proteome</keyword>
<dbReference type="RefSeq" id="XP_008023500.1">
    <property type="nucleotide sequence ID" value="XM_008025309.1"/>
</dbReference>
<feature type="region of interest" description="Disordered" evidence="1">
    <location>
        <begin position="68"/>
        <end position="88"/>
    </location>
</feature>
<proteinExistence type="predicted"/>
<dbReference type="GeneID" id="19398002"/>
<dbReference type="Proteomes" id="UP000016935">
    <property type="component" value="Unassembled WGS sequence"/>
</dbReference>
<evidence type="ECO:0000256" key="1">
    <source>
        <dbReference type="SAM" id="MobiDB-lite"/>
    </source>
</evidence>
<evidence type="ECO:0000313" key="3">
    <source>
        <dbReference type="Proteomes" id="UP000016935"/>
    </source>
</evidence>